<accession>A0A9P6H6H2</accession>
<dbReference type="PROSITE" id="PS50011">
    <property type="entry name" value="PROTEIN_KINASE_DOM"/>
    <property type="match status" value="1"/>
</dbReference>
<dbReference type="EMBL" id="WIUZ02000022">
    <property type="protein sequence ID" value="KAF9778614.1"/>
    <property type="molecule type" value="Genomic_DNA"/>
</dbReference>
<dbReference type="InterPro" id="IPR001245">
    <property type="entry name" value="Ser-Thr/Tyr_kinase_cat_dom"/>
</dbReference>
<dbReference type="PROSITE" id="PS00108">
    <property type="entry name" value="PROTEIN_KINASE_ST"/>
    <property type="match status" value="1"/>
</dbReference>
<dbReference type="InterPro" id="IPR051681">
    <property type="entry name" value="Ser/Thr_Kinases-Pseudokinases"/>
</dbReference>
<organism evidence="2 3">
    <name type="scientific">Thelephora terrestris</name>
    <dbReference type="NCBI Taxonomy" id="56493"/>
    <lineage>
        <taxon>Eukaryota</taxon>
        <taxon>Fungi</taxon>
        <taxon>Dikarya</taxon>
        <taxon>Basidiomycota</taxon>
        <taxon>Agaricomycotina</taxon>
        <taxon>Agaricomycetes</taxon>
        <taxon>Thelephorales</taxon>
        <taxon>Thelephoraceae</taxon>
        <taxon>Thelephora</taxon>
    </lineage>
</organism>
<reference evidence="2" key="1">
    <citation type="journal article" date="2020" name="Nat. Commun.">
        <title>Large-scale genome sequencing of mycorrhizal fungi provides insights into the early evolution of symbiotic traits.</title>
        <authorList>
            <person name="Miyauchi S."/>
            <person name="Kiss E."/>
            <person name="Kuo A."/>
            <person name="Drula E."/>
            <person name="Kohler A."/>
            <person name="Sanchez-Garcia M."/>
            <person name="Morin E."/>
            <person name="Andreopoulos B."/>
            <person name="Barry K.W."/>
            <person name="Bonito G."/>
            <person name="Buee M."/>
            <person name="Carver A."/>
            <person name="Chen C."/>
            <person name="Cichocki N."/>
            <person name="Clum A."/>
            <person name="Culley D."/>
            <person name="Crous P.W."/>
            <person name="Fauchery L."/>
            <person name="Girlanda M."/>
            <person name="Hayes R.D."/>
            <person name="Keri Z."/>
            <person name="LaButti K."/>
            <person name="Lipzen A."/>
            <person name="Lombard V."/>
            <person name="Magnuson J."/>
            <person name="Maillard F."/>
            <person name="Murat C."/>
            <person name="Nolan M."/>
            <person name="Ohm R.A."/>
            <person name="Pangilinan J."/>
            <person name="Pereira M.F."/>
            <person name="Perotto S."/>
            <person name="Peter M."/>
            <person name="Pfister S."/>
            <person name="Riley R."/>
            <person name="Sitrit Y."/>
            <person name="Stielow J.B."/>
            <person name="Szollosi G."/>
            <person name="Zifcakova L."/>
            <person name="Stursova M."/>
            <person name="Spatafora J.W."/>
            <person name="Tedersoo L."/>
            <person name="Vaario L.M."/>
            <person name="Yamada A."/>
            <person name="Yan M."/>
            <person name="Wang P."/>
            <person name="Xu J."/>
            <person name="Bruns T."/>
            <person name="Baldrian P."/>
            <person name="Vilgalys R."/>
            <person name="Dunand C."/>
            <person name="Henrissat B."/>
            <person name="Grigoriev I.V."/>
            <person name="Hibbett D."/>
            <person name="Nagy L.G."/>
            <person name="Martin F.M."/>
        </authorList>
    </citation>
    <scope>NUCLEOTIDE SEQUENCE</scope>
    <source>
        <strain evidence="2">UH-Tt-Lm1</strain>
    </source>
</reference>
<dbReference type="Gene3D" id="1.10.510.10">
    <property type="entry name" value="Transferase(Phosphotransferase) domain 1"/>
    <property type="match status" value="1"/>
</dbReference>
<dbReference type="GO" id="GO:0004674">
    <property type="term" value="F:protein serine/threonine kinase activity"/>
    <property type="evidence" value="ECO:0007669"/>
    <property type="project" value="TreeGrafter"/>
</dbReference>
<evidence type="ECO:0000259" key="1">
    <source>
        <dbReference type="PROSITE" id="PS50011"/>
    </source>
</evidence>
<protein>
    <submittedName>
        <fullName evidence="2">Kinase-like domain-containing protein</fullName>
    </submittedName>
</protein>
<dbReference type="InterPro" id="IPR011009">
    <property type="entry name" value="Kinase-like_dom_sf"/>
</dbReference>
<gene>
    <name evidence="2" type="ORF">BJ322DRAFT_1091573</name>
</gene>
<proteinExistence type="predicted"/>
<comment type="caution">
    <text evidence="2">The sequence shown here is derived from an EMBL/GenBank/DDBJ whole genome shotgun (WGS) entry which is preliminary data.</text>
</comment>
<sequence length="426" mass="46783">MNNDNPSAAALLDRIDLAQDDSRIVETISLMFKASDYHQLLVSFQGDATQPPPERAIKFADALNKALGYNDVDAETHNRILRALRRTCAEVGILPSSYYLDENQMKKITDVPFASGGYSDVWRGLYKGENVSIKAFRVYMTDNVKQLTKAWCKEMVVCQSLSHPNVLSFLGVVSTASLPLCIVSKWMKNGNISEFLKRDGQFDRRPLLIDIARGLNYLHSLEVVHGDLKGPNILIDDNNNAVLCDFGLASITADAESAHASTVNSAGSIRWMAPERLSIFDGSSEPAPTSVRVTKESDMYSLAMVVIEVFTGTSPFSDIADAGVIIKLSQNKRPQKPEGAFQLGLTDPIWGTVEMCWKTRPLDRPTATDVLEIWEKEINGGGVPAIREQGGRRLSRILSGFSAGIKSKGTPWSKFVCGGSGEQYAQ</sequence>
<dbReference type="PANTHER" id="PTHR44329">
    <property type="entry name" value="SERINE/THREONINE-PROTEIN KINASE TNNI3K-RELATED"/>
    <property type="match status" value="1"/>
</dbReference>
<dbReference type="AlphaFoldDB" id="A0A9P6H6H2"/>
<dbReference type="GO" id="GO:0005524">
    <property type="term" value="F:ATP binding"/>
    <property type="evidence" value="ECO:0007669"/>
    <property type="project" value="InterPro"/>
</dbReference>
<name>A0A9P6H6H2_9AGAM</name>
<dbReference type="PANTHER" id="PTHR44329:SF214">
    <property type="entry name" value="PROTEIN KINASE DOMAIN-CONTAINING PROTEIN"/>
    <property type="match status" value="1"/>
</dbReference>
<dbReference type="Pfam" id="PF07714">
    <property type="entry name" value="PK_Tyr_Ser-Thr"/>
    <property type="match status" value="1"/>
</dbReference>
<reference evidence="2" key="2">
    <citation type="submission" date="2020-11" db="EMBL/GenBank/DDBJ databases">
        <authorList>
            <consortium name="DOE Joint Genome Institute"/>
            <person name="Kuo A."/>
            <person name="Miyauchi S."/>
            <person name="Kiss E."/>
            <person name="Drula E."/>
            <person name="Kohler A."/>
            <person name="Sanchez-Garcia M."/>
            <person name="Andreopoulos B."/>
            <person name="Barry K.W."/>
            <person name="Bonito G."/>
            <person name="Buee M."/>
            <person name="Carver A."/>
            <person name="Chen C."/>
            <person name="Cichocki N."/>
            <person name="Clum A."/>
            <person name="Culley D."/>
            <person name="Crous P.W."/>
            <person name="Fauchery L."/>
            <person name="Girlanda M."/>
            <person name="Hayes R."/>
            <person name="Keri Z."/>
            <person name="Labutti K."/>
            <person name="Lipzen A."/>
            <person name="Lombard V."/>
            <person name="Magnuson J."/>
            <person name="Maillard F."/>
            <person name="Morin E."/>
            <person name="Murat C."/>
            <person name="Nolan M."/>
            <person name="Ohm R."/>
            <person name="Pangilinan J."/>
            <person name="Pereira M."/>
            <person name="Perotto S."/>
            <person name="Peter M."/>
            <person name="Riley R."/>
            <person name="Sitrit Y."/>
            <person name="Stielow B."/>
            <person name="Szollosi G."/>
            <person name="Zifcakova L."/>
            <person name="Stursova M."/>
            <person name="Spatafora J.W."/>
            <person name="Tedersoo L."/>
            <person name="Vaario L.-M."/>
            <person name="Yamada A."/>
            <person name="Yan M."/>
            <person name="Wang P."/>
            <person name="Xu J."/>
            <person name="Bruns T."/>
            <person name="Baldrian P."/>
            <person name="Vilgalys R."/>
            <person name="Henrissat B."/>
            <person name="Grigoriev I.V."/>
            <person name="Hibbett D."/>
            <person name="Nagy L.G."/>
            <person name="Martin F.M."/>
        </authorList>
    </citation>
    <scope>NUCLEOTIDE SEQUENCE</scope>
    <source>
        <strain evidence="2">UH-Tt-Lm1</strain>
    </source>
</reference>
<dbReference type="OrthoDB" id="2791079at2759"/>
<dbReference type="InterPro" id="IPR000719">
    <property type="entry name" value="Prot_kinase_dom"/>
</dbReference>
<keyword evidence="2" id="KW-0418">Kinase</keyword>
<dbReference type="SMART" id="SM00220">
    <property type="entry name" value="S_TKc"/>
    <property type="match status" value="1"/>
</dbReference>
<dbReference type="InterPro" id="IPR008271">
    <property type="entry name" value="Ser/Thr_kinase_AS"/>
</dbReference>
<keyword evidence="3" id="KW-1185">Reference proteome</keyword>
<evidence type="ECO:0000313" key="2">
    <source>
        <dbReference type="EMBL" id="KAF9778614.1"/>
    </source>
</evidence>
<keyword evidence="2" id="KW-0808">Transferase</keyword>
<feature type="domain" description="Protein kinase" evidence="1">
    <location>
        <begin position="107"/>
        <end position="378"/>
    </location>
</feature>
<dbReference type="SUPFAM" id="SSF56112">
    <property type="entry name" value="Protein kinase-like (PK-like)"/>
    <property type="match status" value="1"/>
</dbReference>
<dbReference type="Proteomes" id="UP000736335">
    <property type="component" value="Unassembled WGS sequence"/>
</dbReference>
<evidence type="ECO:0000313" key="3">
    <source>
        <dbReference type="Proteomes" id="UP000736335"/>
    </source>
</evidence>